<evidence type="ECO:0000313" key="3">
    <source>
        <dbReference type="EMBL" id="ORY84109.1"/>
    </source>
</evidence>
<evidence type="ECO:0008006" key="5">
    <source>
        <dbReference type="Google" id="ProtNLM"/>
    </source>
</evidence>
<feature type="region of interest" description="Disordered" evidence="1">
    <location>
        <begin position="161"/>
        <end position="211"/>
    </location>
</feature>
<evidence type="ECO:0000256" key="2">
    <source>
        <dbReference type="SAM" id="Phobius"/>
    </source>
</evidence>
<accession>A0A1Y2FJK1</accession>
<proteinExistence type="predicted"/>
<feature type="region of interest" description="Disordered" evidence="1">
    <location>
        <begin position="70"/>
        <end position="99"/>
    </location>
</feature>
<dbReference type="EMBL" id="MCGR01000018">
    <property type="protein sequence ID" value="ORY84109.1"/>
    <property type="molecule type" value="Genomic_DNA"/>
</dbReference>
<name>A0A1Y2FJK1_9BASI</name>
<keyword evidence="2" id="KW-0472">Membrane</keyword>
<feature type="compositionally biased region" description="Low complexity" evidence="1">
    <location>
        <begin position="45"/>
        <end position="57"/>
    </location>
</feature>
<dbReference type="InParanoid" id="A0A1Y2FJK1"/>
<dbReference type="Proteomes" id="UP000193467">
    <property type="component" value="Unassembled WGS sequence"/>
</dbReference>
<protein>
    <recommendedName>
        <fullName evidence="5">Leucine-rich repeat-containing N-terminal plant-type domain-containing protein</fullName>
    </recommendedName>
</protein>
<organism evidence="3 4">
    <name type="scientific">Leucosporidium creatinivorum</name>
    <dbReference type="NCBI Taxonomy" id="106004"/>
    <lineage>
        <taxon>Eukaryota</taxon>
        <taxon>Fungi</taxon>
        <taxon>Dikarya</taxon>
        <taxon>Basidiomycota</taxon>
        <taxon>Pucciniomycotina</taxon>
        <taxon>Microbotryomycetes</taxon>
        <taxon>Leucosporidiales</taxon>
        <taxon>Leucosporidium</taxon>
    </lineage>
</organism>
<feature type="compositionally biased region" description="Polar residues" evidence="1">
    <location>
        <begin position="260"/>
        <end position="269"/>
    </location>
</feature>
<dbReference type="OrthoDB" id="676979at2759"/>
<feature type="region of interest" description="Disordered" evidence="1">
    <location>
        <begin position="259"/>
        <end position="286"/>
    </location>
</feature>
<dbReference type="InterPro" id="IPR032675">
    <property type="entry name" value="LRR_dom_sf"/>
</dbReference>
<feature type="compositionally biased region" description="Polar residues" evidence="1">
    <location>
        <begin position="72"/>
        <end position="93"/>
    </location>
</feature>
<feature type="transmembrane region" description="Helical" evidence="2">
    <location>
        <begin position="295"/>
        <end position="315"/>
    </location>
</feature>
<evidence type="ECO:0000313" key="4">
    <source>
        <dbReference type="Proteomes" id="UP000193467"/>
    </source>
</evidence>
<gene>
    <name evidence="3" type="ORF">BCR35DRAFT_351877</name>
</gene>
<reference evidence="3 4" key="1">
    <citation type="submission" date="2016-07" db="EMBL/GenBank/DDBJ databases">
        <title>Pervasive Adenine N6-methylation of Active Genes in Fungi.</title>
        <authorList>
            <consortium name="DOE Joint Genome Institute"/>
            <person name="Mondo S.J."/>
            <person name="Dannebaum R.O."/>
            <person name="Kuo R.C."/>
            <person name="Labutti K."/>
            <person name="Haridas S."/>
            <person name="Kuo A."/>
            <person name="Salamov A."/>
            <person name="Ahrendt S.R."/>
            <person name="Lipzen A."/>
            <person name="Sullivan W."/>
            <person name="Andreopoulos W.B."/>
            <person name="Clum A."/>
            <person name="Lindquist E."/>
            <person name="Daum C."/>
            <person name="Ramamoorthy G.K."/>
            <person name="Gryganskyi A."/>
            <person name="Culley D."/>
            <person name="Magnuson J.K."/>
            <person name="James T.Y."/>
            <person name="O'Malley M.A."/>
            <person name="Stajich J.E."/>
            <person name="Spatafora J.W."/>
            <person name="Visel A."/>
            <person name="Grigoriev I.V."/>
        </authorList>
    </citation>
    <scope>NUCLEOTIDE SEQUENCE [LARGE SCALE GENOMIC DNA]</scope>
    <source>
        <strain evidence="3 4">62-1032</strain>
    </source>
</reference>
<dbReference type="STRING" id="106004.A0A1Y2FJK1"/>
<keyword evidence="2" id="KW-0812">Transmembrane</keyword>
<sequence length="462" mass="49514">MTLAPPCLSIRVPGAHSRTQSTPGAFGISTYSHRVPNSRPRRPSEASSLSSVSSSQPSVLPRRVAAILTPDSPAQETLATGGLQSATSDWQGDSDSEHEHAHIALARLSAAPAPIYNRNISTQARRTASIYSVSNVALDLPPSPTGTFVSTLDAHAALRNPTTRSLAPSRQSSRADSLADIKSTLSRSTSLLGVCGGGSEENKRKRGGHLPAYQRHASDMVDVRTVLGEGPGGREEKESDRLKRLYLCPWEALSPKSFRSRFTTSQPSHSLDPEKQPLPSSTSPRTRAQTARLRLLSTLGIALLILLLLTDLLLVNYRAFRPSRTLSPAEAQSLTCTSLFALTAPSDPLAFPCTSCISSITSSTTPSSRTLEQAQVVQFCALKDVYEVRSSNSTLGTSEGWMASTDVCSYGGVKCDAKGRVQELSLVDPNVPSEVPSSLRELKSSLRLLQLNGVDYTGEYVN</sequence>
<evidence type="ECO:0000256" key="1">
    <source>
        <dbReference type="SAM" id="MobiDB-lite"/>
    </source>
</evidence>
<keyword evidence="4" id="KW-1185">Reference proteome</keyword>
<dbReference type="AlphaFoldDB" id="A0A1Y2FJK1"/>
<feature type="compositionally biased region" description="Polar residues" evidence="1">
    <location>
        <begin position="161"/>
        <end position="175"/>
    </location>
</feature>
<comment type="caution">
    <text evidence="3">The sequence shown here is derived from an EMBL/GenBank/DDBJ whole genome shotgun (WGS) entry which is preliminary data.</text>
</comment>
<keyword evidence="2" id="KW-1133">Transmembrane helix</keyword>
<feature type="region of interest" description="Disordered" evidence="1">
    <location>
        <begin position="1"/>
        <end position="57"/>
    </location>
</feature>
<dbReference type="Gene3D" id="3.80.10.10">
    <property type="entry name" value="Ribonuclease Inhibitor"/>
    <property type="match status" value="1"/>
</dbReference>